<dbReference type="PANTHER" id="PTHR30055">
    <property type="entry name" value="HTH-TYPE TRANSCRIPTIONAL REGULATOR RUTR"/>
    <property type="match status" value="1"/>
</dbReference>
<evidence type="ECO:0000313" key="7">
    <source>
        <dbReference type="EMBL" id="TDP63981.1"/>
    </source>
</evidence>
<dbReference type="PANTHER" id="PTHR30055:SF240">
    <property type="entry name" value="HTH-TYPE TRANSCRIPTIONAL REGULATOR ACRR"/>
    <property type="match status" value="1"/>
</dbReference>
<feature type="domain" description="HTH tetR-type" evidence="6">
    <location>
        <begin position="1"/>
        <end position="57"/>
    </location>
</feature>
<proteinExistence type="predicted"/>
<dbReference type="Gene3D" id="1.10.357.10">
    <property type="entry name" value="Tetracycline Repressor, domain 2"/>
    <property type="match status" value="1"/>
</dbReference>
<dbReference type="PRINTS" id="PR00455">
    <property type="entry name" value="HTHTETR"/>
</dbReference>
<evidence type="ECO:0000256" key="4">
    <source>
        <dbReference type="ARBA" id="ARBA00023163"/>
    </source>
</evidence>
<dbReference type="Proteomes" id="UP000295361">
    <property type="component" value="Unassembled WGS sequence"/>
</dbReference>
<dbReference type="GO" id="GO:0000976">
    <property type="term" value="F:transcription cis-regulatory region binding"/>
    <property type="evidence" value="ECO:0007669"/>
    <property type="project" value="TreeGrafter"/>
</dbReference>
<accession>A0A4R6QND8</accession>
<name>A0A4R6QND8_9BURK</name>
<evidence type="ECO:0000256" key="1">
    <source>
        <dbReference type="ARBA" id="ARBA00022491"/>
    </source>
</evidence>
<evidence type="ECO:0000256" key="5">
    <source>
        <dbReference type="PROSITE-ProRule" id="PRU00335"/>
    </source>
</evidence>
<keyword evidence="8" id="KW-1185">Reference proteome</keyword>
<dbReference type="PROSITE" id="PS50977">
    <property type="entry name" value="HTH_TETR_2"/>
    <property type="match status" value="1"/>
</dbReference>
<organism evidence="7 8">
    <name type="scientific">Roseateles toxinivorans</name>
    <dbReference type="NCBI Taxonomy" id="270368"/>
    <lineage>
        <taxon>Bacteria</taxon>
        <taxon>Pseudomonadati</taxon>
        <taxon>Pseudomonadota</taxon>
        <taxon>Betaproteobacteria</taxon>
        <taxon>Burkholderiales</taxon>
        <taxon>Sphaerotilaceae</taxon>
        <taxon>Roseateles</taxon>
    </lineage>
</organism>
<dbReference type="SUPFAM" id="SSF46689">
    <property type="entry name" value="Homeodomain-like"/>
    <property type="match status" value="1"/>
</dbReference>
<sequence>MSILDAAEILFQRRGVSRTSLQDIAQQAQVTRGAIYWHFKDKAELFNAMMERATMPLEQAMESTQLYTQDRPLEQMRWGLLNAFHSTVHNERTRRVFEIAMHRVEYVEELLAVRDRHLAVRNHGLDELERGLKEAVTLGQLPPTVRTRMAALALMSLVDGLIQNWILDPTAFDLMEIGQGTVEAFLNSLQATGQTGQLPPLSDAARAALGSAPVCMAVKTAAIP</sequence>
<keyword evidence="4" id="KW-0804">Transcription</keyword>
<dbReference type="SUPFAM" id="SSF48498">
    <property type="entry name" value="Tetracyclin repressor-like, C-terminal domain"/>
    <property type="match status" value="1"/>
</dbReference>
<feature type="DNA-binding region" description="H-T-H motif" evidence="5">
    <location>
        <begin position="20"/>
        <end position="39"/>
    </location>
</feature>
<reference evidence="7 8" key="1">
    <citation type="submission" date="2019-03" db="EMBL/GenBank/DDBJ databases">
        <title>Genomic Encyclopedia of Type Strains, Phase IV (KMG-IV): sequencing the most valuable type-strain genomes for metagenomic binning, comparative biology and taxonomic classification.</title>
        <authorList>
            <person name="Goeker M."/>
        </authorList>
    </citation>
    <scope>NUCLEOTIDE SEQUENCE [LARGE SCALE GENOMIC DNA]</scope>
    <source>
        <strain evidence="7 8">DSM 16998</strain>
    </source>
</reference>
<dbReference type="GO" id="GO:0003700">
    <property type="term" value="F:DNA-binding transcription factor activity"/>
    <property type="evidence" value="ECO:0007669"/>
    <property type="project" value="TreeGrafter"/>
</dbReference>
<keyword evidence="3 5" id="KW-0238">DNA-binding</keyword>
<keyword evidence="1" id="KW-0678">Repressor</keyword>
<dbReference type="InterPro" id="IPR023772">
    <property type="entry name" value="DNA-bd_HTH_TetR-type_CS"/>
</dbReference>
<dbReference type="InterPro" id="IPR013572">
    <property type="entry name" value="Tscrpt_reg_MAATS_C"/>
</dbReference>
<keyword evidence="2" id="KW-0805">Transcription regulation</keyword>
<dbReference type="InParanoid" id="A0A4R6QND8"/>
<dbReference type="Pfam" id="PF08361">
    <property type="entry name" value="TetR_C_2"/>
    <property type="match status" value="1"/>
</dbReference>
<dbReference type="AlphaFoldDB" id="A0A4R6QND8"/>
<evidence type="ECO:0000259" key="6">
    <source>
        <dbReference type="PROSITE" id="PS50977"/>
    </source>
</evidence>
<evidence type="ECO:0000256" key="3">
    <source>
        <dbReference type="ARBA" id="ARBA00023125"/>
    </source>
</evidence>
<evidence type="ECO:0000313" key="8">
    <source>
        <dbReference type="Proteomes" id="UP000295361"/>
    </source>
</evidence>
<dbReference type="EMBL" id="SNXS01000004">
    <property type="protein sequence ID" value="TDP63981.1"/>
    <property type="molecule type" value="Genomic_DNA"/>
</dbReference>
<dbReference type="InterPro" id="IPR050109">
    <property type="entry name" value="HTH-type_TetR-like_transc_reg"/>
</dbReference>
<gene>
    <name evidence="7" type="ORF">DES47_104263</name>
</gene>
<dbReference type="InterPro" id="IPR036271">
    <property type="entry name" value="Tet_transcr_reg_TetR-rel_C_sf"/>
</dbReference>
<dbReference type="PROSITE" id="PS01081">
    <property type="entry name" value="HTH_TETR_1"/>
    <property type="match status" value="1"/>
</dbReference>
<comment type="caution">
    <text evidence="7">The sequence shown here is derived from an EMBL/GenBank/DDBJ whole genome shotgun (WGS) entry which is preliminary data.</text>
</comment>
<protein>
    <submittedName>
        <fullName evidence="7">TetR family transcriptional regulator</fullName>
    </submittedName>
</protein>
<dbReference type="FunCoup" id="A0A4R6QND8">
    <property type="interactions" value="122"/>
</dbReference>
<dbReference type="InterPro" id="IPR009057">
    <property type="entry name" value="Homeodomain-like_sf"/>
</dbReference>
<dbReference type="InterPro" id="IPR001647">
    <property type="entry name" value="HTH_TetR"/>
</dbReference>
<dbReference type="Pfam" id="PF00440">
    <property type="entry name" value="TetR_N"/>
    <property type="match status" value="1"/>
</dbReference>
<evidence type="ECO:0000256" key="2">
    <source>
        <dbReference type="ARBA" id="ARBA00023015"/>
    </source>
</evidence>